<evidence type="ECO:0000313" key="6">
    <source>
        <dbReference type="Proteomes" id="UP000256845"/>
    </source>
</evidence>
<evidence type="ECO:0000313" key="5">
    <source>
        <dbReference type="EMBL" id="RED52389.1"/>
    </source>
</evidence>
<gene>
    <name evidence="5" type="ORF">DFP90_102410</name>
</gene>
<dbReference type="PANTHER" id="PTHR10545">
    <property type="entry name" value="DIAMINE N-ACETYLTRANSFERASE"/>
    <property type="match status" value="1"/>
</dbReference>
<dbReference type="InterPro" id="IPR051016">
    <property type="entry name" value="Diverse_Substrate_AcTransf"/>
</dbReference>
<dbReference type="CDD" id="cd04301">
    <property type="entry name" value="NAT_SF"/>
    <property type="match status" value="1"/>
</dbReference>
<comment type="caution">
    <text evidence="5">The sequence shown here is derived from an EMBL/GenBank/DDBJ whole genome shotgun (WGS) entry which is preliminary data.</text>
</comment>
<feature type="domain" description="N-acetyltransferase" evidence="4">
    <location>
        <begin position="4"/>
        <end position="174"/>
    </location>
</feature>
<dbReference type="InterPro" id="IPR000182">
    <property type="entry name" value="GNAT_dom"/>
</dbReference>
<dbReference type="OrthoDB" id="9805924at2"/>
<evidence type="ECO:0000256" key="2">
    <source>
        <dbReference type="ARBA" id="ARBA00023315"/>
    </source>
</evidence>
<name>A0A3D9HSF7_9PROT</name>
<dbReference type="AlphaFoldDB" id="A0A3D9HSF7"/>
<dbReference type="InterPro" id="IPR016181">
    <property type="entry name" value="Acyl_CoA_acyltransferase"/>
</dbReference>
<protein>
    <submittedName>
        <fullName evidence="5">Acetyltransferase (GNAT) family protein</fullName>
    </submittedName>
</protein>
<feature type="region of interest" description="Disordered" evidence="3">
    <location>
        <begin position="38"/>
        <end position="57"/>
    </location>
</feature>
<evidence type="ECO:0000259" key="4">
    <source>
        <dbReference type="PROSITE" id="PS51186"/>
    </source>
</evidence>
<dbReference type="EMBL" id="QRDW01000002">
    <property type="protein sequence ID" value="RED52389.1"/>
    <property type="molecule type" value="Genomic_DNA"/>
</dbReference>
<reference evidence="5 6" key="1">
    <citation type="submission" date="2018-07" db="EMBL/GenBank/DDBJ databases">
        <title>Genomic Encyclopedia of Type Strains, Phase III (KMG-III): the genomes of soil and plant-associated and newly described type strains.</title>
        <authorList>
            <person name="Whitman W."/>
        </authorList>
    </citation>
    <scope>NUCLEOTIDE SEQUENCE [LARGE SCALE GENOMIC DNA]</scope>
    <source>
        <strain evidence="5 6">CECT 8488</strain>
    </source>
</reference>
<keyword evidence="6" id="KW-1185">Reference proteome</keyword>
<keyword evidence="1 5" id="KW-0808">Transferase</keyword>
<dbReference type="PANTHER" id="PTHR10545:SF29">
    <property type="entry name" value="GH14572P-RELATED"/>
    <property type="match status" value="1"/>
</dbReference>
<sequence length="174" mass="19559">MSEINVRMAEAEDCGLLAGYIRALAALEKQIELAKDELETPSDVPDDLEERLRRDGPGGKGHFQSLIVEVDGNPVGMAMFSIAYDAVIGAPCVFLRHIYVAEGMRRNRLGTCLMVALSRLARDQGWPRIDWHVRRLDLDARVFFDKICSDSFNLHRLSYRIDGGLLDQMAELPL</sequence>
<dbReference type="Pfam" id="PF00583">
    <property type="entry name" value="Acetyltransf_1"/>
    <property type="match status" value="1"/>
</dbReference>
<dbReference type="Gene3D" id="3.40.630.30">
    <property type="match status" value="1"/>
</dbReference>
<dbReference type="PROSITE" id="PS51186">
    <property type="entry name" value="GNAT"/>
    <property type="match status" value="1"/>
</dbReference>
<keyword evidence="2" id="KW-0012">Acyltransferase</keyword>
<organism evidence="5 6">
    <name type="scientific">Aestuariispira insulae</name>
    <dbReference type="NCBI Taxonomy" id="1461337"/>
    <lineage>
        <taxon>Bacteria</taxon>
        <taxon>Pseudomonadati</taxon>
        <taxon>Pseudomonadota</taxon>
        <taxon>Alphaproteobacteria</taxon>
        <taxon>Rhodospirillales</taxon>
        <taxon>Kiloniellaceae</taxon>
        <taxon>Aestuariispira</taxon>
    </lineage>
</organism>
<dbReference type="Proteomes" id="UP000256845">
    <property type="component" value="Unassembled WGS sequence"/>
</dbReference>
<evidence type="ECO:0000256" key="3">
    <source>
        <dbReference type="SAM" id="MobiDB-lite"/>
    </source>
</evidence>
<dbReference type="SUPFAM" id="SSF55729">
    <property type="entry name" value="Acyl-CoA N-acyltransferases (Nat)"/>
    <property type="match status" value="1"/>
</dbReference>
<evidence type="ECO:0000256" key="1">
    <source>
        <dbReference type="ARBA" id="ARBA00022679"/>
    </source>
</evidence>
<accession>A0A3D9HSF7</accession>
<proteinExistence type="predicted"/>
<dbReference type="GO" id="GO:0008080">
    <property type="term" value="F:N-acetyltransferase activity"/>
    <property type="evidence" value="ECO:0007669"/>
    <property type="project" value="TreeGrafter"/>
</dbReference>
<dbReference type="RefSeq" id="WP_115935926.1">
    <property type="nucleotide sequence ID" value="NZ_QRDW01000002.1"/>
</dbReference>